<dbReference type="Proteomes" id="UP001652660">
    <property type="component" value="Chromosome 7e"/>
</dbReference>
<keyword evidence="15" id="KW-0805">Transcription regulation</keyword>
<dbReference type="GO" id="GO:0051082">
    <property type="term" value="F:unfolded protein binding"/>
    <property type="evidence" value="ECO:0007669"/>
    <property type="project" value="TreeGrafter"/>
</dbReference>
<evidence type="ECO:0000256" key="21">
    <source>
        <dbReference type="ARBA" id="ARBA00023230"/>
    </source>
</evidence>
<reference evidence="31" key="2">
    <citation type="submission" date="2025-08" db="UniProtKB">
        <authorList>
            <consortium name="RefSeq"/>
        </authorList>
    </citation>
    <scope>IDENTIFICATION</scope>
    <source>
        <tissue evidence="31">Leaves</tissue>
    </source>
</reference>
<feature type="region of interest" description="Disordered" evidence="26">
    <location>
        <begin position="420"/>
        <end position="466"/>
    </location>
</feature>
<evidence type="ECO:0000256" key="26">
    <source>
        <dbReference type="SAM" id="MobiDB-lite"/>
    </source>
</evidence>
<evidence type="ECO:0000256" key="23">
    <source>
        <dbReference type="ARBA" id="ARBA00047899"/>
    </source>
</evidence>
<keyword evidence="21" id="KW-0834">Unfolded protein response</keyword>
<dbReference type="FunFam" id="2.130.10.10:FF:001716">
    <property type="entry name" value="Inositol requiring 1-1"/>
    <property type="match status" value="1"/>
</dbReference>
<dbReference type="Pfam" id="PF06479">
    <property type="entry name" value="Ribonuc_2-5A"/>
    <property type="match status" value="1"/>
</dbReference>
<evidence type="ECO:0000256" key="9">
    <source>
        <dbReference type="ARBA" id="ARBA00022777"/>
    </source>
</evidence>
<dbReference type="Gene3D" id="2.130.10.10">
    <property type="entry name" value="YVTN repeat-like/Quinoprotein amine dehydrogenase"/>
    <property type="match status" value="1"/>
</dbReference>
<dbReference type="SMART" id="SM00220">
    <property type="entry name" value="S_TKc"/>
    <property type="match status" value="1"/>
</dbReference>
<dbReference type="GO" id="GO:0036498">
    <property type="term" value="P:IRE1-mediated unfolded protein response"/>
    <property type="evidence" value="ECO:0007669"/>
    <property type="project" value="TreeGrafter"/>
</dbReference>
<keyword evidence="14" id="KW-1133">Transmembrane helix</keyword>
<dbReference type="InterPro" id="IPR008271">
    <property type="entry name" value="Ser/Thr_kinase_AS"/>
</dbReference>
<evidence type="ECO:0000256" key="13">
    <source>
        <dbReference type="ARBA" id="ARBA00022859"/>
    </source>
</evidence>
<keyword evidence="19" id="KW-0325">Glycoprotein</keyword>
<proteinExistence type="predicted"/>
<keyword evidence="17" id="KW-1015">Disulfide bond</keyword>
<evidence type="ECO:0000259" key="29">
    <source>
        <dbReference type="PROSITE" id="PS51392"/>
    </source>
</evidence>
<accession>A0A6P6TKE6</accession>
<dbReference type="GO" id="GO:0004521">
    <property type="term" value="F:RNA endonuclease activity"/>
    <property type="evidence" value="ECO:0007669"/>
    <property type="project" value="InterPro"/>
</dbReference>
<dbReference type="Pfam" id="PF00069">
    <property type="entry name" value="Pkinase"/>
    <property type="match status" value="1"/>
</dbReference>
<keyword evidence="8" id="KW-0547">Nucleotide-binding</keyword>
<dbReference type="InterPro" id="IPR000719">
    <property type="entry name" value="Prot_kinase_dom"/>
</dbReference>
<dbReference type="SMART" id="SM00580">
    <property type="entry name" value="PUG"/>
    <property type="match status" value="1"/>
</dbReference>
<feature type="compositionally biased region" description="Basic and acidic residues" evidence="26">
    <location>
        <begin position="445"/>
        <end position="466"/>
    </location>
</feature>
<keyword evidence="6" id="KW-0812">Transmembrane</keyword>
<evidence type="ECO:0000256" key="17">
    <source>
        <dbReference type="ARBA" id="ARBA00023157"/>
    </source>
</evidence>
<evidence type="ECO:0000256" key="1">
    <source>
        <dbReference type="ARBA" id="ARBA00004115"/>
    </source>
</evidence>
<evidence type="ECO:0000313" key="30">
    <source>
        <dbReference type="Proteomes" id="UP001652660"/>
    </source>
</evidence>
<evidence type="ECO:0000259" key="28">
    <source>
        <dbReference type="PROSITE" id="PS50011"/>
    </source>
</evidence>
<keyword evidence="11" id="KW-0256">Endoplasmic reticulum</keyword>
<evidence type="ECO:0000256" key="25">
    <source>
        <dbReference type="ARBA" id="ARBA00065357"/>
    </source>
</evidence>
<dbReference type="GO" id="GO:0004674">
    <property type="term" value="F:protein serine/threonine kinase activity"/>
    <property type="evidence" value="ECO:0007669"/>
    <property type="project" value="UniProtKB-KW"/>
</dbReference>
<dbReference type="GO" id="GO:0009751">
    <property type="term" value="P:response to salicylic acid"/>
    <property type="evidence" value="ECO:0007669"/>
    <property type="project" value="UniProtKB-ARBA"/>
</dbReference>
<comment type="catalytic activity">
    <reaction evidence="24">
        <text>L-seryl-[protein] + ATP = O-phospho-L-seryl-[protein] + ADP + H(+)</text>
        <dbReference type="Rhea" id="RHEA:17989"/>
        <dbReference type="Rhea" id="RHEA-COMP:9863"/>
        <dbReference type="Rhea" id="RHEA-COMP:11604"/>
        <dbReference type="ChEBI" id="CHEBI:15378"/>
        <dbReference type="ChEBI" id="CHEBI:29999"/>
        <dbReference type="ChEBI" id="CHEBI:30616"/>
        <dbReference type="ChEBI" id="CHEBI:83421"/>
        <dbReference type="ChEBI" id="CHEBI:456216"/>
        <dbReference type="EC" id="2.7.11.1"/>
    </reaction>
</comment>
<dbReference type="SUPFAM" id="SSF50998">
    <property type="entry name" value="Quinoprotein alcohol dehydrogenase-like"/>
    <property type="match status" value="1"/>
</dbReference>
<dbReference type="PROSITE" id="PS00108">
    <property type="entry name" value="PROTEIN_KINASE_ST"/>
    <property type="match status" value="1"/>
</dbReference>
<dbReference type="InterPro" id="IPR011047">
    <property type="entry name" value="Quinoprotein_ADH-like_sf"/>
</dbReference>
<keyword evidence="22" id="KW-0511">Multifunctional enzyme</keyword>
<dbReference type="PANTHER" id="PTHR13954:SF6">
    <property type="entry name" value="NON-SPECIFIC SERINE_THREONINE PROTEIN KINASE"/>
    <property type="match status" value="1"/>
</dbReference>
<dbReference type="InterPro" id="IPR045133">
    <property type="entry name" value="IRE1/2-like"/>
</dbReference>
<dbReference type="AlphaFoldDB" id="A0A6P6TKE6"/>
<keyword evidence="5" id="KW-0808">Transferase</keyword>
<keyword evidence="4" id="KW-0507">mRNA processing</keyword>
<dbReference type="GO" id="GO:0008380">
    <property type="term" value="P:RNA splicing"/>
    <property type="evidence" value="ECO:0007669"/>
    <property type="project" value="UniProtKB-KW"/>
</dbReference>
<evidence type="ECO:0000256" key="27">
    <source>
        <dbReference type="SAM" id="SignalP"/>
    </source>
</evidence>
<keyword evidence="7 27" id="KW-0732">Signal</keyword>
<dbReference type="PROSITE" id="PS50011">
    <property type="entry name" value="PROTEIN_KINASE_DOM"/>
    <property type="match status" value="1"/>
</dbReference>
<sequence length="916" mass="102673">MKFSSVLLLICFLASVFIFSGFAADSLDAYKSITGRKNLNGLNPPRTPGKRSLLSDSKEADTALVAALDGTIFLLELDSMKPLWSFESGSEIYSSYQAPVDEDKENTSGLGSDYYIDLGDDWELYAHNRLGKLKLTKTLEEYISSTPQIAEDGGIVLGSKKTTAFLVDAKTGRLIYTYRTPESSCPKQNNSENTVIHNSTVEGLGLSQSTDLKADELPLYITRTDYALTSFAPNSNKVLWNMTVAEIGAAFLCEEMERSFGRAILNSGFSEPGFNMPLPCQSRALVYRFRNHDMLEPFLRRGGLPEAHSPEIMLPTSIPKPMLPSQPNVDKVLEFLPSQQNVGKSLDSHDISGEEFVLSLPSATEDGEMPNVQELKISPGGRLSVVLERIGAISSFPFAVTVGIVIYHLVARKFMLVDNPSNTSSGTVPSKRKKSRKSGKSGSSAEKKDIDTHPNGDSANMHDDDDKNMWLNLSQPTFNIEGRRIGKLFVTTKEIAKGSNGTVVLEGIYEGRPVAVKRLVRAHHDIAFKEIQNLIASDRHPNIVRWYGVEQDQDFVYLALERCICSLDDLIHMFSDISENLAFSKNLDVEDMAKYRIHLDSVKVVIQDPKLWKSNGYPSPILLKLLRDVVSGLVHLHELGIIHRDLKPQNVLIIKDRSLCAKLSDMGISKRLTGDMASLGQHATGCGSSGWQAPEQLLLGRQTRAVDLFSLGCVLFFCITGGRHPFGNRLERDVNITKNQVDLFLVEHIPEAMDLFSHLLNPNAEMRPKAVEVLAHPLFWSADLRLSFLRDTSDRVELEDRETDSELLKAIEATAPIALGGKWDEKLEPAFLYNIGCYRRYKYDSVRDLLRVMRNKLNHYRELPMEIQEILGSVPEGYDEYFASRFPKLLIEVYRVMSMYCKEEECFIKYFKCSMQ</sequence>
<dbReference type="RefSeq" id="XP_027078517.1">
    <property type="nucleotide sequence ID" value="XM_027222716.2"/>
</dbReference>
<dbReference type="GO" id="GO:0006397">
    <property type="term" value="P:mRNA processing"/>
    <property type="evidence" value="ECO:0007669"/>
    <property type="project" value="UniProtKB-KW"/>
</dbReference>
<evidence type="ECO:0000256" key="22">
    <source>
        <dbReference type="ARBA" id="ARBA00023268"/>
    </source>
</evidence>
<dbReference type="OrthoDB" id="63989at2759"/>
<evidence type="ECO:0000256" key="15">
    <source>
        <dbReference type="ARBA" id="ARBA00023015"/>
    </source>
</evidence>
<evidence type="ECO:0000256" key="4">
    <source>
        <dbReference type="ARBA" id="ARBA00022664"/>
    </source>
</evidence>
<dbReference type="Gene3D" id="1.20.1440.180">
    <property type="entry name" value="KEN domain"/>
    <property type="match status" value="1"/>
</dbReference>
<evidence type="ECO:0000256" key="11">
    <source>
        <dbReference type="ARBA" id="ARBA00022824"/>
    </source>
</evidence>
<evidence type="ECO:0000256" key="18">
    <source>
        <dbReference type="ARBA" id="ARBA00023163"/>
    </source>
</evidence>
<keyword evidence="16" id="KW-0472">Membrane</keyword>
<evidence type="ECO:0000256" key="12">
    <source>
        <dbReference type="ARBA" id="ARBA00022840"/>
    </source>
</evidence>
<evidence type="ECO:0000256" key="14">
    <source>
        <dbReference type="ARBA" id="ARBA00022989"/>
    </source>
</evidence>
<dbReference type="Gene3D" id="1.10.510.10">
    <property type="entry name" value="Transferase(Phosphotransferase) domain 1"/>
    <property type="match status" value="1"/>
</dbReference>
<dbReference type="EC" id="2.7.11.1" evidence="2"/>
<dbReference type="InterPro" id="IPR011009">
    <property type="entry name" value="Kinase-like_dom_sf"/>
</dbReference>
<keyword evidence="12" id="KW-0067">ATP-binding</keyword>
<dbReference type="GO" id="GO:0042742">
    <property type="term" value="P:defense response to bacterium"/>
    <property type="evidence" value="ECO:0007669"/>
    <property type="project" value="UniProtKB-ARBA"/>
</dbReference>
<keyword evidence="18" id="KW-0804">Transcription</keyword>
<keyword evidence="3" id="KW-0723">Serine/threonine-protein kinase</keyword>
<evidence type="ECO:0000313" key="31">
    <source>
        <dbReference type="RefSeq" id="XP_027078517.1"/>
    </source>
</evidence>
<comment type="subunit">
    <text evidence="25">Homodimer; disulfide-linked. Dimer formation is driven by hydrophobic interactions within the N-terminal luminal domains and stabilized by disulfide bridges.</text>
</comment>
<feature type="domain" description="Protein kinase" evidence="28">
    <location>
        <begin position="489"/>
        <end position="779"/>
    </location>
</feature>
<dbReference type="FunFam" id="1.10.510.10:FF:000463">
    <property type="entry name" value="Serine/threonine-protein kinase/endoribonuclease IRE1a"/>
    <property type="match status" value="1"/>
</dbReference>
<reference evidence="30" key="1">
    <citation type="journal article" date="2025" name="Foods">
        <title>Unveiling the Microbial Signatures of Arabica Coffee Cherries: Insights into Ripeness Specific Diversity, Functional Traits, and Implications for Quality and Safety.</title>
        <authorList>
            <consortium name="RefSeq"/>
            <person name="Tenea G.N."/>
            <person name="Cifuentes V."/>
            <person name="Reyes P."/>
            <person name="Cevallos-Vallejos M."/>
        </authorList>
    </citation>
    <scope>NUCLEOTIDE SEQUENCE [LARGE SCALE GENOMIC DNA]</scope>
</reference>
<evidence type="ECO:0000256" key="6">
    <source>
        <dbReference type="ARBA" id="ARBA00022692"/>
    </source>
</evidence>
<evidence type="ECO:0000256" key="20">
    <source>
        <dbReference type="ARBA" id="ARBA00023187"/>
    </source>
</evidence>
<evidence type="ECO:0000256" key="24">
    <source>
        <dbReference type="ARBA" id="ARBA00048679"/>
    </source>
</evidence>
<gene>
    <name evidence="31" type="primary">LOC113701858</name>
</gene>
<evidence type="ECO:0000256" key="5">
    <source>
        <dbReference type="ARBA" id="ARBA00022679"/>
    </source>
</evidence>
<feature type="chain" id="PRO_5027715789" description="non-specific serine/threonine protein kinase" evidence="27">
    <location>
        <begin position="24"/>
        <end position="916"/>
    </location>
</feature>
<dbReference type="SUPFAM" id="SSF56112">
    <property type="entry name" value="Protein kinase-like (PK-like)"/>
    <property type="match status" value="1"/>
</dbReference>
<evidence type="ECO:0000256" key="7">
    <source>
        <dbReference type="ARBA" id="ARBA00022729"/>
    </source>
</evidence>
<dbReference type="FunFam" id="1.20.1440.180:FF:000002">
    <property type="entry name" value="Serine/threonine-protein kinase/endoribonuclease IRE1"/>
    <property type="match status" value="1"/>
</dbReference>
<feature type="signal peptide" evidence="27">
    <location>
        <begin position="1"/>
        <end position="23"/>
    </location>
</feature>
<evidence type="ECO:0000256" key="16">
    <source>
        <dbReference type="ARBA" id="ARBA00023136"/>
    </source>
</evidence>
<dbReference type="InterPro" id="IPR038357">
    <property type="entry name" value="KEN_sf"/>
</dbReference>
<dbReference type="InterPro" id="IPR010513">
    <property type="entry name" value="KEN_dom"/>
</dbReference>
<evidence type="ECO:0000256" key="10">
    <source>
        <dbReference type="ARBA" id="ARBA00022801"/>
    </source>
</evidence>
<comment type="subcellular location">
    <subcellularLocation>
        <location evidence="1">Endoplasmic reticulum membrane</location>
        <topology evidence="1">Single-pass type I membrane protein</topology>
    </subcellularLocation>
</comment>
<keyword evidence="13" id="KW-0391">Immunity</keyword>
<dbReference type="GO" id="GO:0005524">
    <property type="term" value="F:ATP binding"/>
    <property type="evidence" value="ECO:0007669"/>
    <property type="project" value="UniProtKB-KW"/>
</dbReference>
<dbReference type="GO" id="GO:1990604">
    <property type="term" value="C:IRE1-TRAF2-ASK1 complex"/>
    <property type="evidence" value="ECO:0007669"/>
    <property type="project" value="TreeGrafter"/>
</dbReference>
<evidence type="ECO:0000256" key="3">
    <source>
        <dbReference type="ARBA" id="ARBA00022527"/>
    </source>
</evidence>
<dbReference type="GeneID" id="113701858"/>
<evidence type="ECO:0000256" key="8">
    <source>
        <dbReference type="ARBA" id="ARBA00022741"/>
    </source>
</evidence>
<feature type="domain" description="KEN" evidence="29">
    <location>
        <begin position="782"/>
        <end position="913"/>
    </location>
</feature>
<evidence type="ECO:0000256" key="2">
    <source>
        <dbReference type="ARBA" id="ARBA00012513"/>
    </source>
</evidence>
<dbReference type="InterPro" id="IPR015943">
    <property type="entry name" value="WD40/YVTN_repeat-like_dom_sf"/>
</dbReference>
<dbReference type="PANTHER" id="PTHR13954">
    <property type="entry name" value="IRE1-RELATED"/>
    <property type="match status" value="1"/>
</dbReference>
<feature type="compositionally biased region" description="Basic residues" evidence="26">
    <location>
        <begin position="430"/>
        <end position="439"/>
    </location>
</feature>
<dbReference type="GO" id="GO:0016787">
    <property type="term" value="F:hydrolase activity"/>
    <property type="evidence" value="ECO:0007669"/>
    <property type="project" value="UniProtKB-KW"/>
</dbReference>
<dbReference type="Gene3D" id="3.30.200.20">
    <property type="entry name" value="Phosphorylase Kinase, domain 1"/>
    <property type="match status" value="1"/>
</dbReference>
<protein>
    <recommendedName>
        <fullName evidence="2">non-specific serine/threonine protein kinase</fullName>
        <ecNumber evidence="2">2.7.11.1</ecNumber>
    </recommendedName>
</protein>
<name>A0A6P6TKE6_COFAR</name>
<comment type="catalytic activity">
    <reaction evidence="23">
        <text>L-threonyl-[protein] + ATP = O-phospho-L-threonyl-[protein] + ADP + H(+)</text>
        <dbReference type="Rhea" id="RHEA:46608"/>
        <dbReference type="Rhea" id="RHEA-COMP:11060"/>
        <dbReference type="Rhea" id="RHEA-COMP:11605"/>
        <dbReference type="ChEBI" id="CHEBI:15378"/>
        <dbReference type="ChEBI" id="CHEBI:30013"/>
        <dbReference type="ChEBI" id="CHEBI:30616"/>
        <dbReference type="ChEBI" id="CHEBI:61977"/>
        <dbReference type="ChEBI" id="CHEBI:456216"/>
        <dbReference type="EC" id="2.7.11.1"/>
    </reaction>
</comment>
<dbReference type="CDD" id="cd10422">
    <property type="entry name" value="RNase_Ire1"/>
    <property type="match status" value="1"/>
</dbReference>
<organism evidence="30 31">
    <name type="scientific">Coffea arabica</name>
    <name type="common">Arabian coffee</name>
    <dbReference type="NCBI Taxonomy" id="13443"/>
    <lineage>
        <taxon>Eukaryota</taxon>
        <taxon>Viridiplantae</taxon>
        <taxon>Streptophyta</taxon>
        <taxon>Embryophyta</taxon>
        <taxon>Tracheophyta</taxon>
        <taxon>Spermatophyta</taxon>
        <taxon>Magnoliopsida</taxon>
        <taxon>eudicotyledons</taxon>
        <taxon>Gunneridae</taxon>
        <taxon>Pentapetalae</taxon>
        <taxon>asterids</taxon>
        <taxon>lamiids</taxon>
        <taxon>Gentianales</taxon>
        <taxon>Rubiaceae</taxon>
        <taxon>Ixoroideae</taxon>
        <taxon>Gardenieae complex</taxon>
        <taxon>Bertiereae - Coffeeae clade</taxon>
        <taxon>Coffeeae</taxon>
        <taxon>Coffea</taxon>
    </lineage>
</organism>
<keyword evidence="30" id="KW-1185">Reference proteome</keyword>
<dbReference type="FunFam" id="3.30.200.20:FF:000077">
    <property type="entry name" value="Putative Serine/threonine-protein kinase/endoribonuclease IRE1"/>
    <property type="match status" value="1"/>
</dbReference>
<evidence type="ECO:0000256" key="19">
    <source>
        <dbReference type="ARBA" id="ARBA00023180"/>
    </source>
</evidence>
<dbReference type="GO" id="GO:0002376">
    <property type="term" value="P:immune system process"/>
    <property type="evidence" value="ECO:0007669"/>
    <property type="project" value="UniProtKB-KW"/>
</dbReference>
<dbReference type="PROSITE" id="PS51392">
    <property type="entry name" value="KEN"/>
    <property type="match status" value="1"/>
</dbReference>
<keyword evidence="20" id="KW-0508">mRNA splicing</keyword>
<keyword evidence="10" id="KW-0378">Hydrolase</keyword>
<keyword evidence="9" id="KW-0418">Kinase</keyword>